<accession>A0A4Y2P494</accession>
<name>A0A4Y2P494_ARAVE</name>
<protein>
    <submittedName>
        <fullName evidence="1">Uncharacterized protein</fullName>
    </submittedName>
</protein>
<dbReference type="OrthoDB" id="6436917at2759"/>
<reference evidence="1 2" key="1">
    <citation type="journal article" date="2019" name="Sci. Rep.">
        <title>Orb-weaving spider Araneus ventricosus genome elucidates the spidroin gene catalogue.</title>
        <authorList>
            <person name="Kono N."/>
            <person name="Nakamura H."/>
            <person name="Ohtoshi R."/>
            <person name="Moran D.A.P."/>
            <person name="Shinohara A."/>
            <person name="Yoshida Y."/>
            <person name="Fujiwara M."/>
            <person name="Mori M."/>
            <person name="Tomita M."/>
            <person name="Arakawa K."/>
        </authorList>
    </citation>
    <scope>NUCLEOTIDE SEQUENCE [LARGE SCALE GENOMIC DNA]</scope>
</reference>
<dbReference type="EMBL" id="BGPR01010542">
    <property type="protein sequence ID" value="GBN46715.1"/>
    <property type="molecule type" value="Genomic_DNA"/>
</dbReference>
<dbReference type="InterPro" id="IPR036397">
    <property type="entry name" value="RNaseH_sf"/>
</dbReference>
<evidence type="ECO:0000313" key="1">
    <source>
        <dbReference type="EMBL" id="GBN46715.1"/>
    </source>
</evidence>
<dbReference type="PANTHER" id="PTHR47326">
    <property type="entry name" value="TRANSPOSABLE ELEMENT TC3 TRANSPOSASE-LIKE PROTEIN"/>
    <property type="match status" value="1"/>
</dbReference>
<organism evidence="1 2">
    <name type="scientific">Araneus ventricosus</name>
    <name type="common">Orbweaver spider</name>
    <name type="synonym">Epeira ventricosa</name>
    <dbReference type="NCBI Taxonomy" id="182803"/>
    <lineage>
        <taxon>Eukaryota</taxon>
        <taxon>Metazoa</taxon>
        <taxon>Ecdysozoa</taxon>
        <taxon>Arthropoda</taxon>
        <taxon>Chelicerata</taxon>
        <taxon>Arachnida</taxon>
        <taxon>Araneae</taxon>
        <taxon>Araneomorphae</taxon>
        <taxon>Entelegynae</taxon>
        <taxon>Araneoidea</taxon>
        <taxon>Araneidae</taxon>
        <taxon>Araneus</taxon>
    </lineage>
</organism>
<dbReference type="Gene3D" id="3.30.420.10">
    <property type="entry name" value="Ribonuclease H-like superfamily/Ribonuclease H"/>
    <property type="match status" value="1"/>
</dbReference>
<evidence type="ECO:0000313" key="2">
    <source>
        <dbReference type="Proteomes" id="UP000499080"/>
    </source>
</evidence>
<proteinExistence type="predicted"/>
<gene>
    <name evidence="1" type="ORF">AVEN_149538_1</name>
</gene>
<dbReference type="GO" id="GO:0003676">
    <property type="term" value="F:nucleic acid binding"/>
    <property type="evidence" value="ECO:0007669"/>
    <property type="project" value="InterPro"/>
</dbReference>
<keyword evidence="2" id="KW-1185">Reference proteome</keyword>
<dbReference type="PANTHER" id="PTHR47326:SF1">
    <property type="entry name" value="HTH PSQ-TYPE DOMAIN-CONTAINING PROTEIN"/>
    <property type="match status" value="1"/>
</dbReference>
<comment type="caution">
    <text evidence="1">The sequence shown here is derived from an EMBL/GenBank/DDBJ whole genome shotgun (WGS) entry which is preliminary data.</text>
</comment>
<dbReference type="AlphaFoldDB" id="A0A4Y2P494"/>
<sequence length="173" mass="20088">MLTLQEKALLVKLFYLNQQNSVAAVKEFRRMKQIRRCPMFPCALRKMIWKFETTGKLGILPGRGRKEIPSSGVEDGMPQLLKPAISRLMDGDSEVRTTFELEFLARMVVDITWPWNILWSDEVHFCLIGHVNTHNCRIWAAENPHAIQEHPDRVTVWCGFTATFIIGPYFLKR</sequence>
<dbReference type="Proteomes" id="UP000499080">
    <property type="component" value="Unassembled WGS sequence"/>
</dbReference>